<dbReference type="AlphaFoldDB" id="A0AAW0K9H2"/>
<keyword evidence="5" id="KW-1185">Reference proteome</keyword>
<dbReference type="GO" id="GO:0038061">
    <property type="term" value="P:non-canonical NF-kappaB signal transduction"/>
    <property type="evidence" value="ECO:0007669"/>
    <property type="project" value="TreeGrafter"/>
</dbReference>
<dbReference type="GO" id="GO:0033554">
    <property type="term" value="P:cellular response to stress"/>
    <property type="evidence" value="ECO:0007669"/>
    <property type="project" value="TreeGrafter"/>
</dbReference>
<dbReference type="PROSITE" id="PS50254">
    <property type="entry name" value="REL_2"/>
    <property type="match status" value="1"/>
</dbReference>
<evidence type="ECO:0000256" key="1">
    <source>
        <dbReference type="ARBA" id="ARBA00023015"/>
    </source>
</evidence>
<dbReference type="Pfam" id="PF00554">
    <property type="entry name" value="RHD_DNA_bind"/>
    <property type="match status" value="1"/>
</dbReference>
<keyword evidence="1" id="KW-0805">Transcription regulation</keyword>
<dbReference type="InterPro" id="IPR037059">
    <property type="entry name" value="RHD_DNA_bind_dom_sf"/>
</dbReference>
<reference evidence="4 5" key="1">
    <citation type="journal article" date="2023" name="bioRxiv">
        <title>Conserved and derived expression patterns and positive selection on dental genes reveal complex evolutionary context of ever-growing rodent molars.</title>
        <authorList>
            <person name="Calamari Z.T."/>
            <person name="Song A."/>
            <person name="Cohen E."/>
            <person name="Akter M."/>
            <person name="Roy R.D."/>
            <person name="Hallikas O."/>
            <person name="Christensen M.M."/>
            <person name="Li P."/>
            <person name="Marangoni P."/>
            <person name="Jernvall J."/>
            <person name="Klein O.D."/>
        </authorList>
    </citation>
    <scope>NUCLEOTIDE SEQUENCE [LARGE SCALE GENOMIC DNA]</scope>
    <source>
        <strain evidence="4">V071</strain>
    </source>
</reference>
<dbReference type="InterPro" id="IPR011539">
    <property type="entry name" value="RHD_DNA_bind_dom"/>
</dbReference>
<dbReference type="Gene3D" id="2.60.40.340">
    <property type="entry name" value="Rel homology domain (RHD), DNA-binding domain"/>
    <property type="match status" value="1"/>
</dbReference>
<dbReference type="GO" id="GO:0007249">
    <property type="term" value="P:canonical NF-kappaB signal transduction"/>
    <property type="evidence" value="ECO:0007669"/>
    <property type="project" value="TreeGrafter"/>
</dbReference>
<comment type="caution">
    <text evidence="4">The sequence shown here is derived from an EMBL/GenBank/DDBJ whole genome shotgun (WGS) entry which is preliminary data.</text>
</comment>
<dbReference type="GO" id="GO:0000978">
    <property type="term" value="F:RNA polymerase II cis-regulatory region sequence-specific DNA binding"/>
    <property type="evidence" value="ECO:0007669"/>
    <property type="project" value="TreeGrafter"/>
</dbReference>
<dbReference type="InterPro" id="IPR008967">
    <property type="entry name" value="p53-like_TF_DNA-bd_sf"/>
</dbReference>
<feature type="domain" description="RHD" evidence="3">
    <location>
        <begin position="9"/>
        <end position="101"/>
    </location>
</feature>
<dbReference type="GO" id="GO:0034097">
    <property type="term" value="P:response to cytokine"/>
    <property type="evidence" value="ECO:0007669"/>
    <property type="project" value="TreeGrafter"/>
</dbReference>
<dbReference type="PROSITE" id="PS01204">
    <property type="entry name" value="REL_1"/>
    <property type="match status" value="1"/>
</dbReference>
<dbReference type="GO" id="GO:0006954">
    <property type="term" value="P:inflammatory response"/>
    <property type="evidence" value="ECO:0007669"/>
    <property type="project" value="TreeGrafter"/>
</dbReference>
<dbReference type="InterPro" id="IPR030492">
    <property type="entry name" value="RHD_CS"/>
</dbReference>
<evidence type="ECO:0000259" key="3">
    <source>
        <dbReference type="PROSITE" id="PS50254"/>
    </source>
</evidence>
<dbReference type="Proteomes" id="UP001488838">
    <property type="component" value="Unassembled WGS sequence"/>
</dbReference>
<dbReference type="GO" id="GO:0000981">
    <property type="term" value="F:DNA-binding transcription factor activity, RNA polymerase II-specific"/>
    <property type="evidence" value="ECO:0007669"/>
    <property type="project" value="TreeGrafter"/>
</dbReference>
<dbReference type="GO" id="GO:0045087">
    <property type="term" value="P:innate immune response"/>
    <property type="evidence" value="ECO:0007669"/>
    <property type="project" value="TreeGrafter"/>
</dbReference>
<name>A0AAW0K9H2_MYOGA</name>
<protein>
    <recommendedName>
        <fullName evidence="3">RHD domain-containing protein</fullName>
    </recommendedName>
</protein>
<sequence length="160" mass="18559">MSLLKFSGAYNPYVEIIEQPRQRGMRFRYKCEGRSAGSIPGEHSTDNNRTYPSIQIMNYYGKVKVRITLVTKNDPYKPHPHDLVGKDCRDGFYEAEFGPERRPLFPAISGKQSQTIRECLGMFEFQYKPHLQKQQYAELAHGLEFVNPLYISIPFQSFNA</sequence>
<evidence type="ECO:0000313" key="5">
    <source>
        <dbReference type="Proteomes" id="UP001488838"/>
    </source>
</evidence>
<evidence type="ECO:0000313" key="4">
    <source>
        <dbReference type="EMBL" id="KAK7834531.1"/>
    </source>
</evidence>
<proteinExistence type="predicted"/>
<dbReference type="GO" id="GO:0005737">
    <property type="term" value="C:cytoplasm"/>
    <property type="evidence" value="ECO:0007669"/>
    <property type="project" value="InterPro"/>
</dbReference>
<keyword evidence="2" id="KW-0804">Transcription</keyword>
<dbReference type="PANTHER" id="PTHR24169:SF4">
    <property type="entry name" value="PROTO-ONCOGENE C-REL"/>
    <property type="match status" value="1"/>
</dbReference>
<dbReference type="GO" id="GO:0045944">
    <property type="term" value="P:positive regulation of transcription by RNA polymerase II"/>
    <property type="evidence" value="ECO:0007669"/>
    <property type="project" value="TreeGrafter"/>
</dbReference>
<dbReference type="InterPro" id="IPR000451">
    <property type="entry name" value="NFkB/Dor"/>
</dbReference>
<accession>A0AAW0K9H2</accession>
<organism evidence="4 5">
    <name type="scientific">Myodes glareolus</name>
    <name type="common">Bank vole</name>
    <name type="synonym">Clethrionomys glareolus</name>
    <dbReference type="NCBI Taxonomy" id="447135"/>
    <lineage>
        <taxon>Eukaryota</taxon>
        <taxon>Metazoa</taxon>
        <taxon>Chordata</taxon>
        <taxon>Craniata</taxon>
        <taxon>Vertebrata</taxon>
        <taxon>Euteleostomi</taxon>
        <taxon>Mammalia</taxon>
        <taxon>Eutheria</taxon>
        <taxon>Euarchontoglires</taxon>
        <taxon>Glires</taxon>
        <taxon>Rodentia</taxon>
        <taxon>Myomorpha</taxon>
        <taxon>Muroidea</taxon>
        <taxon>Cricetidae</taxon>
        <taxon>Arvicolinae</taxon>
        <taxon>Myodes</taxon>
    </lineage>
</organism>
<dbReference type="GO" id="GO:0005634">
    <property type="term" value="C:nucleus"/>
    <property type="evidence" value="ECO:0007669"/>
    <property type="project" value="TreeGrafter"/>
</dbReference>
<dbReference type="EMBL" id="JBBHLL010000004">
    <property type="protein sequence ID" value="KAK7834531.1"/>
    <property type="molecule type" value="Genomic_DNA"/>
</dbReference>
<evidence type="ECO:0000256" key="2">
    <source>
        <dbReference type="ARBA" id="ARBA00023163"/>
    </source>
</evidence>
<dbReference type="SUPFAM" id="SSF49417">
    <property type="entry name" value="p53-like transcription factors"/>
    <property type="match status" value="1"/>
</dbReference>
<gene>
    <name evidence="4" type="ORF">U0070_017717</name>
</gene>
<dbReference type="PANTHER" id="PTHR24169">
    <property type="entry name" value="NUCLEAR FACTOR NF-KAPPA-B PROTEIN"/>
    <property type="match status" value="1"/>
</dbReference>